<reference evidence="2 3" key="1">
    <citation type="journal article" date="2021" name="Nat. Commun.">
        <title>Incipient diploidization of the medicinal plant Perilla within 10,000 years.</title>
        <authorList>
            <person name="Zhang Y."/>
            <person name="Shen Q."/>
            <person name="Leng L."/>
            <person name="Zhang D."/>
            <person name="Chen S."/>
            <person name="Shi Y."/>
            <person name="Ning Z."/>
            <person name="Chen S."/>
        </authorList>
    </citation>
    <scope>NUCLEOTIDE SEQUENCE [LARGE SCALE GENOMIC DNA]</scope>
    <source>
        <strain evidence="3">cv. PC099</strain>
    </source>
</reference>
<dbReference type="PANTHER" id="PTHR33321">
    <property type="match status" value="1"/>
</dbReference>
<gene>
    <name evidence="2" type="ORF">C2S53_003488</name>
</gene>
<feature type="signal peptide" evidence="1">
    <location>
        <begin position="1"/>
        <end position="23"/>
    </location>
</feature>
<keyword evidence="3" id="KW-1185">Reference proteome</keyword>
<protein>
    <recommendedName>
        <fullName evidence="4">Plant basic secretory protein (BSP) family protein</fullName>
    </recommendedName>
</protein>
<dbReference type="InterPro" id="IPR007541">
    <property type="entry name" value="Uncharacterised_BSP"/>
</dbReference>
<feature type="chain" id="PRO_5041990392" description="Plant basic secretory protein (BSP) family protein" evidence="1">
    <location>
        <begin position="24"/>
        <end position="237"/>
    </location>
</feature>
<sequence length="237" mass="26477">MATKHHYLLSSLLALTLLQGILAYKFTATNNASATPGGRRFDSEIGVAYTVQTMPKIAAFIWKVFRQPTDADRRHYPVDVINLYVQDLQDGALGETGDNNVYMSALGIEHYAPGSAVFQFTSILYHEMTHIFQWSGQGTAPGGLTEGMADYVVLKSDFAVGGYSTPGEGSRWDEGYGVTSRFLEYCDSLKEGFTAELNKMMRKVYKEEYFNQLLGKSVDEVWRDYKAKYSNVSALGY</sequence>
<dbReference type="EMBL" id="SDAM02029561">
    <property type="protein sequence ID" value="KAH6756319.1"/>
    <property type="molecule type" value="Genomic_DNA"/>
</dbReference>
<dbReference type="AlphaFoldDB" id="A0AAD4IP78"/>
<name>A0AAD4IP78_PERFH</name>
<evidence type="ECO:0000313" key="3">
    <source>
        <dbReference type="Proteomes" id="UP001190926"/>
    </source>
</evidence>
<evidence type="ECO:0008006" key="4">
    <source>
        <dbReference type="Google" id="ProtNLM"/>
    </source>
</evidence>
<accession>A0AAD4IP78</accession>
<evidence type="ECO:0000256" key="1">
    <source>
        <dbReference type="SAM" id="SignalP"/>
    </source>
</evidence>
<keyword evidence="1" id="KW-0732">Signal</keyword>
<dbReference type="PANTHER" id="PTHR33321:SF12">
    <property type="entry name" value="PLANT BASIC SECRETORY PROTEIN (BSP) FAMILY PROTEIN"/>
    <property type="match status" value="1"/>
</dbReference>
<evidence type="ECO:0000313" key="2">
    <source>
        <dbReference type="EMBL" id="KAH6756319.1"/>
    </source>
</evidence>
<dbReference type="Pfam" id="PF04450">
    <property type="entry name" value="BSP"/>
    <property type="match status" value="1"/>
</dbReference>
<proteinExistence type="predicted"/>
<dbReference type="Proteomes" id="UP001190926">
    <property type="component" value="Unassembled WGS sequence"/>
</dbReference>
<organism evidence="2 3">
    <name type="scientific">Perilla frutescens var. hirtella</name>
    <name type="common">Perilla citriodora</name>
    <name type="synonym">Perilla setoyensis</name>
    <dbReference type="NCBI Taxonomy" id="608512"/>
    <lineage>
        <taxon>Eukaryota</taxon>
        <taxon>Viridiplantae</taxon>
        <taxon>Streptophyta</taxon>
        <taxon>Embryophyta</taxon>
        <taxon>Tracheophyta</taxon>
        <taxon>Spermatophyta</taxon>
        <taxon>Magnoliopsida</taxon>
        <taxon>eudicotyledons</taxon>
        <taxon>Gunneridae</taxon>
        <taxon>Pentapetalae</taxon>
        <taxon>asterids</taxon>
        <taxon>lamiids</taxon>
        <taxon>Lamiales</taxon>
        <taxon>Lamiaceae</taxon>
        <taxon>Nepetoideae</taxon>
        <taxon>Elsholtzieae</taxon>
        <taxon>Perilla</taxon>
    </lineage>
</organism>
<comment type="caution">
    <text evidence="2">The sequence shown here is derived from an EMBL/GenBank/DDBJ whole genome shotgun (WGS) entry which is preliminary data.</text>
</comment>